<dbReference type="GO" id="GO:0022857">
    <property type="term" value="F:transmembrane transporter activity"/>
    <property type="evidence" value="ECO:0007669"/>
    <property type="project" value="InterPro"/>
</dbReference>
<organism evidence="9 10">
    <name type="scientific">Gluconobacter wancherniae NBRC 103581</name>
    <dbReference type="NCBI Taxonomy" id="656744"/>
    <lineage>
        <taxon>Bacteria</taxon>
        <taxon>Pseudomonadati</taxon>
        <taxon>Pseudomonadota</taxon>
        <taxon>Alphaproteobacteria</taxon>
        <taxon>Acetobacterales</taxon>
        <taxon>Acetobacteraceae</taxon>
        <taxon>Gluconobacter</taxon>
    </lineage>
</organism>
<dbReference type="RefSeq" id="WP_146794156.1">
    <property type="nucleotide sequence ID" value="NZ_BARC01000004.1"/>
</dbReference>
<feature type="transmembrane region" description="Helical" evidence="8">
    <location>
        <begin position="192"/>
        <end position="212"/>
    </location>
</feature>
<dbReference type="Gene3D" id="1.10.3470.10">
    <property type="entry name" value="ABC transporter involved in vitamin B12 uptake, BtuC"/>
    <property type="match status" value="1"/>
</dbReference>
<dbReference type="SUPFAM" id="SSF81345">
    <property type="entry name" value="ABC transporter involved in vitamin B12 uptake, BtuC"/>
    <property type="match status" value="1"/>
</dbReference>
<dbReference type="EMBL" id="BJUZ01000001">
    <property type="protein sequence ID" value="GEK92984.1"/>
    <property type="molecule type" value="Genomic_DNA"/>
</dbReference>
<dbReference type="InterPro" id="IPR037294">
    <property type="entry name" value="ABC_BtuC-like"/>
</dbReference>
<keyword evidence="6 8" id="KW-1133">Transmembrane helix</keyword>
<evidence type="ECO:0000313" key="10">
    <source>
        <dbReference type="Proteomes" id="UP000321230"/>
    </source>
</evidence>
<protein>
    <submittedName>
        <fullName evidence="9">ABC transporter permease</fullName>
    </submittedName>
</protein>
<feature type="transmembrane region" description="Helical" evidence="8">
    <location>
        <begin position="312"/>
        <end position="329"/>
    </location>
</feature>
<evidence type="ECO:0000256" key="4">
    <source>
        <dbReference type="ARBA" id="ARBA00022475"/>
    </source>
</evidence>
<evidence type="ECO:0000256" key="2">
    <source>
        <dbReference type="ARBA" id="ARBA00007935"/>
    </source>
</evidence>
<keyword evidence="3" id="KW-0813">Transport</keyword>
<comment type="subcellular location">
    <subcellularLocation>
        <location evidence="1">Cell membrane</location>
        <topology evidence="1">Multi-pass membrane protein</topology>
    </subcellularLocation>
</comment>
<feature type="transmembrane region" description="Helical" evidence="8">
    <location>
        <begin position="114"/>
        <end position="139"/>
    </location>
</feature>
<evidence type="ECO:0000256" key="5">
    <source>
        <dbReference type="ARBA" id="ARBA00022692"/>
    </source>
</evidence>
<feature type="transmembrane region" description="Helical" evidence="8">
    <location>
        <begin position="89"/>
        <end position="108"/>
    </location>
</feature>
<comment type="caution">
    <text evidence="9">The sequence shown here is derived from an EMBL/GenBank/DDBJ whole genome shotgun (WGS) entry which is preliminary data.</text>
</comment>
<keyword evidence="7 8" id="KW-0472">Membrane</keyword>
<dbReference type="Pfam" id="PF01032">
    <property type="entry name" value="FecCD"/>
    <property type="match status" value="1"/>
</dbReference>
<accession>A0A511AXS4</accession>
<proteinExistence type="inferred from homology"/>
<gene>
    <name evidence="9" type="ORF">GWA01_07540</name>
</gene>
<keyword evidence="10" id="KW-1185">Reference proteome</keyword>
<evidence type="ECO:0000256" key="7">
    <source>
        <dbReference type="ARBA" id="ARBA00023136"/>
    </source>
</evidence>
<comment type="similarity">
    <text evidence="2">Belongs to the binding-protein-dependent transport system permease family. FecCD subfamily.</text>
</comment>
<evidence type="ECO:0000256" key="3">
    <source>
        <dbReference type="ARBA" id="ARBA00022448"/>
    </source>
</evidence>
<evidence type="ECO:0000256" key="6">
    <source>
        <dbReference type="ARBA" id="ARBA00022989"/>
    </source>
</evidence>
<dbReference type="OrthoDB" id="9811975at2"/>
<dbReference type="InterPro" id="IPR000522">
    <property type="entry name" value="ABC_transptr_permease_BtuC"/>
</dbReference>
<dbReference type="AlphaFoldDB" id="A0A511AXS4"/>
<dbReference type="Proteomes" id="UP000321230">
    <property type="component" value="Unassembled WGS sequence"/>
</dbReference>
<keyword evidence="4" id="KW-1003">Cell membrane</keyword>
<dbReference type="PANTHER" id="PTHR30472">
    <property type="entry name" value="FERRIC ENTEROBACTIN TRANSPORT SYSTEM PERMEASE PROTEIN"/>
    <property type="match status" value="1"/>
</dbReference>
<dbReference type="GO" id="GO:0033214">
    <property type="term" value="P:siderophore-iron import into cell"/>
    <property type="evidence" value="ECO:0007669"/>
    <property type="project" value="TreeGrafter"/>
</dbReference>
<feature type="transmembrane region" description="Helical" evidence="8">
    <location>
        <begin position="151"/>
        <end position="172"/>
    </location>
</feature>
<feature type="transmembrane region" description="Helical" evidence="8">
    <location>
        <begin position="51"/>
        <end position="77"/>
    </location>
</feature>
<reference evidence="9 10" key="1">
    <citation type="submission" date="2019-07" db="EMBL/GenBank/DDBJ databases">
        <title>Whole genome shotgun sequence of Gluconobacter wancherniae NBRC 103581.</title>
        <authorList>
            <person name="Hosoyama A."/>
            <person name="Uohara A."/>
            <person name="Ohji S."/>
            <person name="Ichikawa N."/>
        </authorList>
    </citation>
    <scope>NUCLEOTIDE SEQUENCE [LARGE SCALE GENOMIC DNA]</scope>
    <source>
        <strain evidence="9 10">NBRC 103581</strain>
    </source>
</reference>
<keyword evidence="5 8" id="KW-0812">Transmembrane</keyword>
<dbReference type="GO" id="GO:0005886">
    <property type="term" value="C:plasma membrane"/>
    <property type="evidence" value="ECO:0007669"/>
    <property type="project" value="UniProtKB-SubCell"/>
</dbReference>
<dbReference type="CDD" id="cd06550">
    <property type="entry name" value="TM_ABC_iron-siderophores_like"/>
    <property type="match status" value="1"/>
</dbReference>
<evidence type="ECO:0000256" key="8">
    <source>
        <dbReference type="SAM" id="Phobius"/>
    </source>
</evidence>
<dbReference type="PANTHER" id="PTHR30472:SF67">
    <property type="entry name" value="PERMEASE OF ABC TRANSPORTER-RELATED"/>
    <property type="match status" value="1"/>
</dbReference>
<evidence type="ECO:0000313" key="9">
    <source>
        <dbReference type="EMBL" id="GEK92984.1"/>
    </source>
</evidence>
<feature type="transmembrane region" description="Helical" evidence="8">
    <location>
        <begin position="242"/>
        <end position="271"/>
    </location>
</feature>
<sequence length="333" mass="34845">MKRGALVFAAILVVMGLATLEIVVGSAHIPLPGIMRALRSGPTGHDFITKIVWSIRVPRCLLAFLTGATLASAGALLQASTRNPLADPFLFGLSSGAATGAVAMLVFAGDILGVWTSAIGAAAGALLATIGLLLLISATATGRSRIQNERVLLSGLAISFIFSTLTNLMIFWGDRNTAQSILFWTMGSFASARWLSLPVALAGLLLVLTYGWHARRGLDALMAGEETARSLGIDTRRMRMTVLSVCAFSTAMTVSLCGPVAFIGLIVPHMARQMCGASLYRSYGWTPALGGILAMLADLVSKCLLPSQEIPVGIVISALGAGFLIALMVRKTA</sequence>
<evidence type="ECO:0000256" key="1">
    <source>
        <dbReference type="ARBA" id="ARBA00004651"/>
    </source>
</evidence>
<name>A0A511AXS4_9PROT</name>